<protein>
    <submittedName>
        <fullName evidence="7">LysR family transcriptional regulator</fullName>
    </submittedName>
</protein>
<dbReference type="Pfam" id="PF03466">
    <property type="entry name" value="LysR_substrate"/>
    <property type="match status" value="1"/>
</dbReference>
<evidence type="ECO:0000256" key="1">
    <source>
        <dbReference type="ARBA" id="ARBA00009437"/>
    </source>
</evidence>
<gene>
    <name evidence="7" type="ORF">E1N52_27455</name>
</gene>
<dbReference type="Gene3D" id="1.10.10.10">
    <property type="entry name" value="Winged helix-like DNA-binding domain superfamily/Winged helix DNA-binding domain"/>
    <property type="match status" value="1"/>
</dbReference>
<accession>A0A4R5L9P4</accession>
<dbReference type="PROSITE" id="PS50931">
    <property type="entry name" value="HTH_LYSR"/>
    <property type="match status" value="1"/>
</dbReference>
<comment type="similarity">
    <text evidence="1">Belongs to the LysR transcriptional regulatory family.</text>
</comment>
<evidence type="ECO:0000256" key="4">
    <source>
        <dbReference type="ARBA" id="ARBA00023163"/>
    </source>
</evidence>
<dbReference type="Gene3D" id="3.40.190.10">
    <property type="entry name" value="Periplasmic binding protein-like II"/>
    <property type="match status" value="2"/>
</dbReference>
<dbReference type="RefSeq" id="WP_133185935.1">
    <property type="nucleotide sequence ID" value="NZ_SMOD01000024.1"/>
</dbReference>
<organism evidence="7 8">
    <name type="scientific">Paraburkholderia guartelaensis</name>
    <dbReference type="NCBI Taxonomy" id="2546446"/>
    <lineage>
        <taxon>Bacteria</taxon>
        <taxon>Pseudomonadati</taxon>
        <taxon>Pseudomonadota</taxon>
        <taxon>Betaproteobacteria</taxon>
        <taxon>Burkholderiales</taxon>
        <taxon>Burkholderiaceae</taxon>
        <taxon>Paraburkholderia</taxon>
    </lineage>
</organism>
<keyword evidence="3" id="KW-0238">DNA-binding</keyword>
<proteinExistence type="inferred from homology"/>
<dbReference type="OrthoDB" id="5914299at2"/>
<feature type="domain" description="HTH lysR-type" evidence="6">
    <location>
        <begin position="8"/>
        <end position="65"/>
    </location>
</feature>
<evidence type="ECO:0000256" key="5">
    <source>
        <dbReference type="SAM" id="MobiDB-lite"/>
    </source>
</evidence>
<sequence length="335" mass="36759">MADWTHRLRLRHLELLLKLGETGNLSQSAAALNTTQPALSKWLKELEEDIGLPLFERHARGLRPTSYGEALIEHARRIAGHLDSARDDLAAQRAGGSGLVAIGTSGVSAADTVPMAVARLVKALPRAQVRIVESTMNLMMPQLERGELDIVVGRTASEAPDSLLCGEVLYRERINFVCGLEHPLAARRSVSWDDVYHYPWIVWPEGTPVRKALETALVAAGRGMPQHCLESNSSILNVTLLNQTELLGVASHRAALRFVRMNALRVLPMRLAGIGSVSMYWRADSVNRQAVALTLEHLRASARVGARRIGGEGYEQDLEETAHQSKKADLAARSR</sequence>
<evidence type="ECO:0000313" key="7">
    <source>
        <dbReference type="EMBL" id="TDG04910.1"/>
    </source>
</evidence>
<dbReference type="SUPFAM" id="SSF46785">
    <property type="entry name" value="Winged helix' DNA-binding domain"/>
    <property type="match status" value="1"/>
</dbReference>
<keyword evidence="4" id="KW-0804">Transcription</keyword>
<dbReference type="AlphaFoldDB" id="A0A4R5L9P4"/>
<evidence type="ECO:0000313" key="8">
    <source>
        <dbReference type="Proteomes" id="UP000295606"/>
    </source>
</evidence>
<name>A0A4R5L9P4_9BURK</name>
<dbReference type="GO" id="GO:0003677">
    <property type="term" value="F:DNA binding"/>
    <property type="evidence" value="ECO:0007669"/>
    <property type="project" value="UniProtKB-KW"/>
</dbReference>
<dbReference type="InterPro" id="IPR036388">
    <property type="entry name" value="WH-like_DNA-bd_sf"/>
</dbReference>
<dbReference type="PANTHER" id="PTHR30419:SF8">
    <property type="entry name" value="NITROGEN ASSIMILATION TRANSCRIPTIONAL ACTIVATOR-RELATED"/>
    <property type="match status" value="1"/>
</dbReference>
<comment type="caution">
    <text evidence="7">The sequence shown here is derived from an EMBL/GenBank/DDBJ whole genome shotgun (WGS) entry which is preliminary data.</text>
</comment>
<dbReference type="InterPro" id="IPR000847">
    <property type="entry name" value="LysR_HTH_N"/>
</dbReference>
<dbReference type="PANTHER" id="PTHR30419">
    <property type="entry name" value="HTH-TYPE TRANSCRIPTIONAL REGULATOR YBHD"/>
    <property type="match status" value="1"/>
</dbReference>
<reference evidence="7 8" key="1">
    <citation type="submission" date="2019-03" db="EMBL/GenBank/DDBJ databases">
        <title>Paraburkholderia sp. isolated from native Mimosa gymnas in Guartela State Park, Brazil.</title>
        <authorList>
            <person name="Paulitsch F."/>
            <person name="Hungria M."/>
            <person name="Delamuta J.R.M."/>
            <person name="Ribeiro R.A."/>
            <person name="Dall'Agnol R."/>
            <person name="Silva J.S.B."/>
        </authorList>
    </citation>
    <scope>NUCLEOTIDE SEQUENCE [LARGE SCALE GENOMIC DNA]</scope>
    <source>
        <strain evidence="7 8">CNPSo 3008</strain>
    </source>
</reference>
<feature type="compositionally biased region" description="Basic and acidic residues" evidence="5">
    <location>
        <begin position="320"/>
        <end position="335"/>
    </location>
</feature>
<dbReference type="GO" id="GO:0003700">
    <property type="term" value="F:DNA-binding transcription factor activity"/>
    <property type="evidence" value="ECO:0007669"/>
    <property type="project" value="InterPro"/>
</dbReference>
<dbReference type="InterPro" id="IPR005119">
    <property type="entry name" value="LysR_subst-bd"/>
</dbReference>
<dbReference type="SUPFAM" id="SSF53850">
    <property type="entry name" value="Periplasmic binding protein-like II"/>
    <property type="match status" value="1"/>
</dbReference>
<dbReference type="PRINTS" id="PR00039">
    <property type="entry name" value="HTHLYSR"/>
</dbReference>
<dbReference type="InterPro" id="IPR050950">
    <property type="entry name" value="HTH-type_LysR_regulators"/>
</dbReference>
<dbReference type="GO" id="GO:0005829">
    <property type="term" value="C:cytosol"/>
    <property type="evidence" value="ECO:0007669"/>
    <property type="project" value="TreeGrafter"/>
</dbReference>
<evidence type="ECO:0000256" key="3">
    <source>
        <dbReference type="ARBA" id="ARBA00023125"/>
    </source>
</evidence>
<keyword evidence="2" id="KW-0805">Transcription regulation</keyword>
<dbReference type="Proteomes" id="UP000295606">
    <property type="component" value="Unassembled WGS sequence"/>
</dbReference>
<dbReference type="EMBL" id="SMOD01000024">
    <property type="protein sequence ID" value="TDG04910.1"/>
    <property type="molecule type" value="Genomic_DNA"/>
</dbReference>
<dbReference type="InterPro" id="IPR036390">
    <property type="entry name" value="WH_DNA-bd_sf"/>
</dbReference>
<dbReference type="Pfam" id="PF00126">
    <property type="entry name" value="HTH_1"/>
    <property type="match status" value="1"/>
</dbReference>
<feature type="region of interest" description="Disordered" evidence="5">
    <location>
        <begin position="315"/>
        <end position="335"/>
    </location>
</feature>
<evidence type="ECO:0000256" key="2">
    <source>
        <dbReference type="ARBA" id="ARBA00023015"/>
    </source>
</evidence>
<evidence type="ECO:0000259" key="6">
    <source>
        <dbReference type="PROSITE" id="PS50931"/>
    </source>
</evidence>